<dbReference type="NCBIfam" id="TIGR00229">
    <property type="entry name" value="sensory_box"/>
    <property type="match status" value="1"/>
</dbReference>
<dbReference type="PROSITE" id="PS50112">
    <property type="entry name" value="PAS"/>
    <property type="match status" value="1"/>
</dbReference>
<dbReference type="Proteomes" id="UP001595647">
    <property type="component" value="Unassembled WGS sequence"/>
</dbReference>
<dbReference type="InterPro" id="IPR011006">
    <property type="entry name" value="CheY-like_superfamily"/>
</dbReference>
<dbReference type="Pfam" id="PF00072">
    <property type="entry name" value="Response_reg"/>
    <property type="match status" value="1"/>
</dbReference>
<dbReference type="Gene3D" id="3.30.450.20">
    <property type="entry name" value="PAS domain"/>
    <property type="match status" value="2"/>
</dbReference>
<keyword evidence="7" id="KW-1185">Reference proteome</keyword>
<feature type="domain" description="Response regulatory" evidence="4">
    <location>
        <begin position="421"/>
        <end position="539"/>
    </location>
</feature>
<name>A0ABV7HVD7_9HYPH</name>
<accession>A0ABV7HVD7</accession>
<dbReference type="PROSITE" id="PS50110">
    <property type="entry name" value="RESPONSE_REGULATORY"/>
    <property type="match status" value="1"/>
</dbReference>
<dbReference type="InterPro" id="IPR001789">
    <property type="entry name" value="Sig_transdc_resp-reg_receiver"/>
</dbReference>
<dbReference type="PANTHER" id="PTHR45339:SF1">
    <property type="entry name" value="HYBRID SIGNAL TRANSDUCTION HISTIDINE KINASE J"/>
    <property type="match status" value="1"/>
</dbReference>
<dbReference type="InterPro" id="IPR000014">
    <property type="entry name" value="PAS"/>
</dbReference>
<evidence type="ECO:0000259" key="5">
    <source>
        <dbReference type="PROSITE" id="PS50112"/>
    </source>
</evidence>
<keyword evidence="1 3" id="KW-0597">Phosphoprotein</keyword>
<dbReference type="RefSeq" id="WP_244658649.1">
    <property type="nucleotide sequence ID" value="NZ_CP059896.1"/>
</dbReference>
<dbReference type="CDD" id="cd17546">
    <property type="entry name" value="REC_hyHK_CKI1_RcsC-like"/>
    <property type="match status" value="1"/>
</dbReference>
<evidence type="ECO:0000259" key="4">
    <source>
        <dbReference type="PROSITE" id="PS50110"/>
    </source>
</evidence>
<dbReference type="SUPFAM" id="SSF52172">
    <property type="entry name" value="CheY-like"/>
    <property type="match status" value="1"/>
</dbReference>
<evidence type="ECO:0000313" key="7">
    <source>
        <dbReference type="Proteomes" id="UP001595647"/>
    </source>
</evidence>
<evidence type="ECO:0000256" key="2">
    <source>
        <dbReference type="ARBA" id="ARBA00023012"/>
    </source>
</evidence>
<comment type="caution">
    <text evidence="6">The sequence shown here is derived from an EMBL/GenBank/DDBJ whole genome shotgun (WGS) entry which is preliminary data.</text>
</comment>
<feature type="domain" description="PAS" evidence="5">
    <location>
        <begin position="150"/>
        <end position="220"/>
    </location>
</feature>
<dbReference type="EMBL" id="JBHRTG010000003">
    <property type="protein sequence ID" value="MFC3162355.1"/>
    <property type="molecule type" value="Genomic_DNA"/>
</dbReference>
<dbReference type="Pfam" id="PF08448">
    <property type="entry name" value="PAS_4"/>
    <property type="match status" value="1"/>
</dbReference>
<evidence type="ECO:0000256" key="1">
    <source>
        <dbReference type="ARBA" id="ARBA00022553"/>
    </source>
</evidence>
<reference evidence="7" key="1">
    <citation type="journal article" date="2019" name="Int. J. Syst. Evol. Microbiol.">
        <title>The Global Catalogue of Microorganisms (GCM) 10K type strain sequencing project: providing services to taxonomists for standard genome sequencing and annotation.</title>
        <authorList>
            <consortium name="The Broad Institute Genomics Platform"/>
            <consortium name="The Broad Institute Genome Sequencing Center for Infectious Disease"/>
            <person name="Wu L."/>
            <person name="Ma J."/>
        </authorList>
    </citation>
    <scope>NUCLEOTIDE SEQUENCE [LARGE SCALE GENOMIC DNA]</scope>
    <source>
        <strain evidence="7">KCTC 52231</strain>
    </source>
</reference>
<evidence type="ECO:0000313" key="6">
    <source>
        <dbReference type="EMBL" id="MFC3162355.1"/>
    </source>
</evidence>
<keyword evidence="2" id="KW-0902">Two-component regulatory system</keyword>
<sequence length="548" mass="59283">MTGEMAARDAQLHTAALDAASEALSAAIMIYDRNDELIYASRQLAGYVPVSSQFLSPGTRLREFLGAAYDAGMHCCTPAGGTVIGSRDEWIAESIAAHWRERLDYQTRDSQRGWTKVSMRRLSSGHGLCVITDISEQKKREEQWLADVERVQLTEEILDNLPHPVFVQDRNLTIVAVNRAFCALFGAGTDVLLGNSLSSLFDAVLAANLGNTTRHVLETGVPSMVSMTVPQPAGQVVLAVRSQRVGKPGRYFVVTSLDHPADMTLTAEQSAGAIAFGPDQQVAGSDEPVDGPAIPFDLSGRRVLVVTADGGFAETGLKTLTDLGLDACSVQDADEEEAFLSVAKTAGVAIDLVVVDAEMDMRCLELARQYGVDALPIDRFRISGELAELAVERLSHGPSVEEDDDWEITTGDAVPMSSDPLVLVAEDNAINQIVFAQILEGLGFRFIIASDGEETVRLWQELEPQIVLMDVTLPGISGYDACRRIRDLGRSSGRTTPVIGVLAHAFERDREDCLSAGMDDILQKPLSSEAIEAIFQRFIPGYIAFSPA</sequence>
<dbReference type="SMART" id="SM00448">
    <property type="entry name" value="REC"/>
    <property type="match status" value="1"/>
</dbReference>
<dbReference type="SMART" id="SM00091">
    <property type="entry name" value="PAS"/>
    <property type="match status" value="2"/>
</dbReference>
<dbReference type="InterPro" id="IPR035965">
    <property type="entry name" value="PAS-like_dom_sf"/>
</dbReference>
<gene>
    <name evidence="6" type="ORF">ACFOHV_03565</name>
</gene>
<feature type="modified residue" description="4-aspartylphosphate" evidence="3">
    <location>
        <position position="470"/>
    </location>
</feature>
<organism evidence="6 7">
    <name type="scientific">Ciceribacter thiooxidans</name>
    <dbReference type="NCBI Taxonomy" id="1969821"/>
    <lineage>
        <taxon>Bacteria</taxon>
        <taxon>Pseudomonadati</taxon>
        <taxon>Pseudomonadota</taxon>
        <taxon>Alphaproteobacteria</taxon>
        <taxon>Hyphomicrobiales</taxon>
        <taxon>Rhizobiaceae</taxon>
        <taxon>Ciceribacter</taxon>
    </lineage>
</organism>
<protein>
    <submittedName>
        <fullName evidence="6">Response regulator</fullName>
    </submittedName>
</protein>
<dbReference type="InterPro" id="IPR013656">
    <property type="entry name" value="PAS_4"/>
</dbReference>
<dbReference type="CDD" id="cd00130">
    <property type="entry name" value="PAS"/>
    <property type="match status" value="1"/>
</dbReference>
<evidence type="ECO:0000256" key="3">
    <source>
        <dbReference type="PROSITE-ProRule" id="PRU00169"/>
    </source>
</evidence>
<dbReference type="SUPFAM" id="SSF55785">
    <property type="entry name" value="PYP-like sensor domain (PAS domain)"/>
    <property type="match status" value="1"/>
</dbReference>
<dbReference type="Gene3D" id="3.40.50.2300">
    <property type="match status" value="1"/>
</dbReference>
<proteinExistence type="predicted"/>
<dbReference type="PANTHER" id="PTHR45339">
    <property type="entry name" value="HYBRID SIGNAL TRANSDUCTION HISTIDINE KINASE J"/>
    <property type="match status" value="1"/>
</dbReference>